<dbReference type="Proteomes" id="UP001337305">
    <property type="component" value="Unassembled WGS sequence"/>
</dbReference>
<comment type="caution">
    <text evidence="2">The sequence shown here is derived from an EMBL/GenBank/DDBJ whole genome shotgun (WGS) entry which is preliminary data.</text>
</comment>
<protein>
    <recommendedName>
        <fullName evidence="1">RNA polymerase sigma-70 region 2 domain-containing protein</fullName>
    </recommendedName>
</protein>
<dbReference type="InterPro" id="IPR013325">
    <property type="entry name" value="RNA_pol_sigma_r2"/>
</dbReference>
<evidence type="ECO:0000313" key="3">
    <source>
        <dbReference type="Proteomes" id="UP001337305"/>
    </source>
</evidence>
<dbReference type="RefSeq" id="WP_303305873.1">
    <property type="nucleotide sequence ID" value="NZ_JAODOP010000004.1"/>
</dbReference>
<accession>A0ABU7XS55</accession>
<dbReference type="Pfam" id="PF04542">
    <property type="entry name" value="Sigma70_r2"/>
    <property type="match status" value="1"/>
</dbReference>
<proteinExistence type="predicted"/>
<sequence>MNEFTLKDYKKLFENLYPQLSAFAYKYLNDLETSKDLVEEVFVKLWEDKIIFQNKDHATEFFYKTVKNECLHYLKSKHDKVTERYEPSHK</sequence>
<dbReference type="InterPro" id="IPR007627">
    <property type="entry name" value="RNA_pol_sigma70_r2"/>
</dbReference>
<evidence type="ECO:0000313" key="2">
    <source>
        <dbReference type="EMBL" id="MEF3833530.1"/>
    </source>
</evidence>
<keyword evidence="3" id="KW-1185">Reference proteome</keyword>
<name>A0ABU7XS55_9FLAO</name>
<dbReference type="Gene3D" id="1.10.1740.10">
    <property type="match status" value="1"/>
</dbReference>
<gene>
    <name evidence="2" type="ORF">N1F79_10340</name>
</gene>
<dbReference type="SUPFAM" id="SSF88946">
    <property type="entry name" value="Sigma2 domain of RNA polymerase sigma factors"/>
    <property type="match status" value="1"/>
</dbReference>
<dbReference type="EMBL" id="JAODOP010000004">
    <property type="protein sequence ID" value="MEF3833530.1"/>
    <property type="molecule type" value="Genomic_DNA"/>
</dbReference>
<evidence type="ECO:0000259" key="1">
    <source>
        <dbReference type="Pfam" id="PF04542"/>
    </source>
</evidence>
<feature type="domain" description="RNA polymerase sigma-70 region 2" evidence="1">
    <location>
        <begin position="12"/>
        <end position="77"/>
    </location>
</feature>
<reference evidence="2 3" key="1">
    <citation type="submission" date="2022-09" db="EMBL/GenBank/DDBJ databases">
        <title>Genome sequencing of Flavivirga sp. MEBiC05379.</title>
        <authorList>
            <person name="Oh H.-M."/>
            <person name="Kwon K.K."/>
            <person name="Park M.J."/>
            <person name="Yang S.-H."/>
        </authorList>
    </citation>
    <scope>NUCLEOTIDE SEQUENCE [LARGE SCALE GENOMIC DNA]</scope>
    <source>
        <strain evidence="2 3">MEBiC05379</strain>
    </source>
</reference>
<organism evidence="2 3">
    <name type="scientific">Flavivirga spongiicola</name>
    <dbReference type="NCBI Taxonomy" id="421621"/>
    <lineage>
        <taxon>Bacteria</taxon>
        <taxon>Pseudomonadati</taxon>
        <taxon>Bacteroidota</taxon>
        <taxon>Flavobacteriia</taxon>
        <taxon>Flavobacteriales</taxon>
        <taxon>Flavobacteriaceae</taxon>
        <taxon>Flavivirga</taxon>
    </lineage>
</organism>